<feature type="domain" description="CCHC-type" evidence="4">
    <location>
        <begin position="132"/>
        <end position="149"/>
    </location>
</feature>
<proteinExistence type="predicted"/>
<dbReference type="SUPFAM" id="SSF57756">
    <property type="entry name" value="Retrovirus zinc finger-like domains"/>
    <property type="match status" value="1"/>
</dbReference>
<sequence>MNSIGLQVGWFHGRAVVLWWSSGCFSWSSSWFRGIFTYLSLKALDEGYFSKNYVRKFLRALHPKWRAKITAIEESKDLTSLSLDELIGNLKVHEMIIKKDSEIVKAKIRETTSERQKDIQRSRDDKNSKNDRKCFRCGDPNHLIRECPKPPKDKNQRAFVRGSCSDSGEEDDEKVKNKTCLAAQASSEVCSESSYFSDENSSIDDLVLDNEYDKPCKISLKIITKNKRLKATRNSLVKELSILKEKVSTLEKNKDSDLECVKCYMIKIENEKLKEDALKLTKFEKSTHCLNKMLSNQKPSGDKLGLGFNSFEASSSRTKEIKFVKAQKKASSDGGPINIGGPLSMPAAPKAIMGPPPVVTTGFEKSMSFKKSILGPRPKHIMVNNVKVPIASDNERVAPEHMASNTKALFHYKAYNRGYSQNSKAYIILNKHTRKVEESLNVIFDETPPTSKTSPLVDDDLDEEEAIMVTEKKNLENDIEDETLEIDDIVNIKESGNHPFKNVIGNLNQRTLRTQAQTQSNFFCFISTIEPKNVNEALADESWIVAMQEELNQFIANEVWELVSQPRNMTIIGTKWVFRNKLDENDTGDEDAYEHVLTVLEIMDLFHFPGVTHDAIMLRKLEVIRNFKQEGDATLYHAWERYNDLLYQCLLHDLNCQQKVHIFYTGLDISTRRILDSNGFIPLMTPTQALESIQVMADHSHDWYDETTTRERINDVLDNVDAIHESFKGEHPTKEYPLKKEDEAIKHRRYMESLEETIINFCEDAIKKQTADDERMRKIIENTESNIRELKTTTKNLQEKAYQLTHKVLTNTGEKVKAITTMGKENMKEPVPRDLSPTPFLGHLKEQMGSPYRTRETVRIIGNPEEIHNAKAQEDEGDMDVGWDITSKDVERLRQFLTPTIHTLPNLEPVVQPYIPLGPVHDKDKIVREKEQDYDIPLNDSVMQPLTPQTVHITPPDDDYVAPATNPMSNKQLNKFEEEFSHIIEVAKKEYDNPVPKKGGMTVITNDENELIPTRLVTGWRVM</sequence>
<evidence type="ECO:0000313" key="5">
    <source>
        <dbReference type="EMBL" id="GJU07385.1"/>
    </source>
</evidence>
<reference evidence="5" key="1">
    <citation type="journal article" date="2022" name="Int. J. Mol. Sci.">
        <title>Draft Genome of Tanacetum Coccineum: Genomic Comparison of Closely Related Tanacetum-Family Plants.</title>
        <authorList>
            <person name="Yamashiro T."/>
            <person name="Shiraishi A."/>
            <person name="Nakayama K."/>
            <person name="Satake H."/>
        </authorList>
    </citation>
    <scope>NUCLEOTIDE SEQUENCE</scope>
</reference>
<evidence type="ECO:0000259" key="4">
    <source>
        <dbReference type="PROSITE" id="PS50158"/>
    </source>
</evidence>
<keyword evidence="1" id="KW-0862">Zinc</keyword>
<dbReference type="Gene3D" id="4.10.60.10">
    <property type="entry name" value="Zinc finger, CCHC-type"/>
    <property type="match status" value="1"/>
</dbReference>
<dbReference type="SMART" id="SM00343">
    <property type="entry name" value="ZnF_C2HC"/>
    <property type="match status" value="1"/>
</dbReference>
<protein>
    <submittedName>
        <fullName evidence="5">Retrovirus-related pol polyprotein from transposon TNT 1-94</fullName>
    </submittedName>
</protein>
<feature type="region of interest" description="Disordered" evidence="3">
    <location>
        <begin position="146"/>
        <end position="171"/>
    </location>
</feature>
<evidence type="ECO:0000256" key="2">
    <source>
        <dbReference type="SAM" id="Coils"/>
    </source>
</evidence>
<keyword evidence="1" id="KW-0863">Zinc-finger</keyword>
<dbReference type="Proteomes" id="UP001151760">
    <property type="component" value="Unassembled WGS sequence"/>
</dbReference>
<dbReference type="EMBL" id="BQNB010021534">
    <property type="protein sequence ID" value="GJU07385.1"/>
    <property type="molecule type" value="Genomic_DNA"/>
</dbReference>
<organism evidence="5 6">
    <name type="scientific">Tanacetum coccineum</name>
    <dbReference type="NCBI Taxonomy" id="301880"/>
    <lineage>
        <taxon>Eukaryota</taxon>
        <taxon>Viridiplantae</taxon>
        <taxon>Streptophyta</taxon>
        <taxon>Embryophyta</taxon>
        <taxon>Tracheophyta</taxon>
        <taxon>Spermatophyta</taxon>
        <taxon>Magnoliopsida</taxon>
        <taxon>eudicotyledons</taxon>
        <taxon>Gunneridae</taxon>
        <taxon>Pentapetalae</taxon>
        <taxon>asterids</taxon>
        <taxon>campanulids</taxon>
        <taxon>Asterales</taxon>
        <taxon>Asteraceae</taxon>
        <taxon>Asteroideae</taxon>
        <taxon>Anthemideae</taxon>
        <taxon>Anthemidinae</taxon>
        <taxon>Tanacetum</taxon>
    </lineage>
</organism>
<keyword evidence="2" id="KW-0175">Coiled coil</keyword>
<keyword evidence="6" id="KW-1185">Reference proteome</keyword>
<feature type="region of interest" description="Disordered" evidence="3">
    <location>
        <begin position="827"/>
        <end position="853"/>
    </location>
</feature>
<evidence type="ECO:0000313" key="6">
    <source>
        <dbReference type="Proteomes" id="UP001151760"/>
    </source>
</evidence>
<reference evidence="5" key="2">
    <citation type="submission" date="2022-01" db="EMBL/GenBank/DDBJ databases">
        <authorList>
            <person name="Yamashiro T."/>
            <person name="Shiraishi A."/>
            <person name="Satake H."/>
            <person name="Nakayama K."/>
        </authorList>
    </citation>
    <scope>NUCLEOTIDE SEQUENCE</scope>
</reference>
<feature type="compositionally biased region" description="Basic and acidic residues" evidence="3">
    <location>
        <begin position="146"/>
        <end position="156"/>
    </location>
</feature>
<gene>
    <name evidence="5" type="ORF">Tco_1123815</name>
</gene>
<name>A0ABQ5J640_9ASTR</name>
<dbReference type="Pfam" id="PF00098">
    <property type="entry name" value="zf-CCHC"/>
    <property type="match status" value="1"/>
</dbReference>
<accession>A0ABQ5J640</accession>
<feature type="coiled-coil region" evidence="2">
    <location>
        <begin position="226"/>
        <end position="253"/>
    </location>
</feature>
<dbReference type="PROSITE" id="PS50158">
    <property type="entry name" value="ZF_CCHC"/>
    <property type="match status" value="1"/>
</dbReference>
<dbReference type="InterPro" id="IPR057670">
    <property type="entry name" value="SH3_retrovirus"/>
</dbReference>
<keyword evidence="1" id="KW-0479">Metal-binding</keyword>
<dbReference type="InterPro" id="IPR001878">
    <property type="entry name" value="Znf_CCHC"/>
</dbReference>
<evidence type="ECO:0000256" key="1">
    <source>
        <dbReference type="PROSITE-ProRule" id="PRU00047"/>
    </source>
</evidence>
<comment type="caution">
    <text evidence="5">The sequence shown here is derived from an EMBL/GenBank/DDBJ whole genome shotgun (WGS) entry which is preliminary data.</text>
</comment>
<dbReference type="Pfam" id="PF25597">
    <property type="entry name" value="SH3_retrovirus"/>
    <property type="match status" value="1"/>
</dbReference>
<dbReference type="InterPro" id="IPR036875">
    <property type="entry name" value="Znf_CCHC_sf"/>
</dbReference>
<evidence type="ECO:0000256" key="3">
    <source>
        <dbReference type="SAM" id="MobiDB-lite"/>
    </source>
</evidence>